<dbReference type="EMBL" id="JAOCZP010000006">
    <property type="protein sequence ID" value="MCT7377210.1"/>
    <property type="molecule type" value="Genomic_DNA"/>
</dbReference>
<name>A0ABT2LRP5_9HYPH</name>
<proteinExistence type="predicted"/>
<dbReference type="Gene3D" id="3.40.190.10">
    <property type="entry name" value="Periplasmic binding protein-like II"/>
    <property type="match status" value="2"/>
</dbReference>
<dbReference type="Pfam" id="PF16868">
    <property type="entry name" value="NMT1_3"/>
    <property type="match status" value="1"/>
</dbReference>
<keyword evidence="3" id="KW-1185">Reference proteome</keyword>
<sequence>MRKIILTLALVTAGAAVAVPAQAQQLRMMTGPQGGAWYPLGGAIQGMASEALGVSIQVLPGGGVANVQGVQNGDADLGFGNSISTVDAIEGREPFEGKADNVCNVATLYPQYFQMVVTADSGIESVDDFAGKRLNTQPVGNTAEQVTRAVLQAADLSYEDLKAVDFVSYSDGVALMQDNNSEVFALGTTIPSSAIMDLANSTAIKLVPLEPEFIDKMRKEINPGYTSITIPAGTYPKQDEDVVTVGYATHVIARCDLDAQIVEGLLTQMWENRSDLATIASAMKDMSLEKMAQDVGVPMHEGAKAFYAANGVAQ</sequence>
<gene>
    <name evidence="2" type="ORF">N5A92_19510</name>
</gene>
<accession>A0ABT2LRP5</accession>
<dbReference type="SUPFAM" id="SSF53850">
    <property type="entry name" value="Periplasmic binding protein-like II"/>
    <property type="match status" value="1"/>
</dbReference>
<organism evidence="2 3">
    <name type="scientific">Chelativorans salis</name>
    <dbReference type="NCBI Taxonomy" id="2978478"/>
    <lineage>
        <taxon>Bacteria</taxon>
        <taxon>Pseudomonadati</taxon>
        <taxon>Pseudomonadota</taxon>
        <taxon>Alphaproteobacteria</taxon>
        <taxon>Hyphomicrobiales</taxon>
        <taxon>Phyllobacteriaceae</taxon>
        <taxon>Chelativorans</taxon>
    </lineage>
</organism>
<dbReference type="PANTHER" id="PTHR42941">
    <property type="entry name" value="SLL1037 PROTEIN"/>
    <property type="match status" value="1"/>
</dbReference>
<evidence type="ECO:0000313" key="2">
    <source>
        <dbReference type="EMBL" id="MCT7377210.1"/>
    </source>
</evidence>
<evidence type="ECO:0000313" key="3">
    <source>
        <dbReference type="Proteomes" id="UP001320831"/>
    </source>
</evidence>
<protein>
    <submittedName>
        <fullName evidence="2">TAXI family TRAP transporter solute-binding subunit</fullName>
    </submittedName>
</protein>
<feature type="signal peptide" evidence="1">
    <location>
        <begin position="1"/>
        <end position="23"/>
    </location>
</feature>
<keyword evidence="1" id="KW-0732">Signal</keyword>
<dbReference type="Proteomes" id="UP001320831">
    <property type="component" value="Unassembled WGS sequence"/>
</dbReference>
<feature type="chain" id="PRO_5045406226" evidence="1">
    <location>
        <begin position="24"/>
        <end position="314"/>
    </location>
</feature>
<comment type="caution">
    <text evidence="2">The sequence shown here is derived from an EMBL/GenBank/DDBJ whole genome shotgun (WGS) entry which is preliminary data.</text>
</comment>
<dbReference type="CDD" id="cd13520">
    <property type="entry name" value="PBP2_TAXI_TRAP"/>
    <property type="match status" value="1"/>
</dbReference>
<dbReference type="InterPro" id="IPR011852">
    <property type="entry name" value="TRAP_TAXI"/>
</dbReference>
<evidence type="ECO:0000256" key="1">
    <source>
        <dbReference type="SAM" id="SignalP"/>
    </source>
</evidence>
<dbReference type="PANTHER" id="PTHR42941:SF1">
    <property type="entry name" value="SLL1037 PROTEIN"/>
    <property type="match status" value="1"/>
</dbReference>
<dbReference type="NCBIfam" id="TIGR02122">
    <property type="entry name" value="TRAP_TAXI"/>
    <property type="match status" value="1"/>
</dbReference>
<reference evidence="2 3" key="1">
    <citation type="submission" date="2022-09" db="EMBL/GenBank/DDBJ databases">
        <title>Chelativorans salina sp. nov., a novel slightly halophilic bacterium isolated from a saline lake sediment enrichment.</title>
        <authorList>
            <person name="Gao L."/>
            <person name="Fang B.-Z."/>
            <person name="Li W.-J."/>
        </authorList>
    </citation>
    <scope>NUCLEOTIDE SEQUENCE [LARGE SCALE GENOMIC DNA]</scope>
    <source>
        <strain evidence="2 3">EGI FJ00035</strain>
    </source>
</reference>
<dbReference type="RefSeq" id="WP_260905600.1">
    <property type="nucleotide sequence ID" value="NZ_JAOCZP010000006.1"/>
</dbReference>